<sequence>MGNLGLFLLRHLAEGLGLFRNQKHRVVAKAAASDGRKGNRPFTPARRRQGIPAGKRAGHGGFKVGRAGGYAPHGV</sequence>
<accession>A0A645ECN0</accession>
<evidence type="ECO:0000313" key="2">
    <source>
        <dbReference type="EMBL" id="MPM99456.1"/>
    </source>
</evidence>
<gene>
    <name evidence="2" type="ORF">SDC9_146647</name>
</gene>
<name>A0A645ECN0_9ZZZZ</name>
<reference evidence="2" key="1">
    <citation type="submission" date="2019-08" db="EMBL/GenBank/DDBJ databases">
        <authorList>
            <person name="Kucharzyk K."/>
            <person name="Murdoch R.W."/>
            <person name="Higgins S."/>
            <person name="Loffler F."/>
        </authorList>
    </citation>
    <scope>NUCLEOTIDE SEQUENCE</scope>
</reference>
<evidence type="ECO:0000256" key="1">
    <source>
        <dbReference type="SAM" id="MobiDB-lite"/>
    </source>
</evidence>
<dbReference type="AlphaFoldDB" id="A0A645ECN0"/>
<feature type="region of interest" description="Disordered" evidence="1">
    <location>
        <begin position="30"/>
        <end position="75"/>
    </location>
</feature>
<organism evidence="2">
    <name type="scientific">bioreactor metagenome</name>
    <dbReference type="NCBI Taxonomy" id="1076179"/>
    <lineage>
        <taxon>unclassified sequences</taxon>
        <taxon>metagenomes</taxon>
        <taxon>ecological metagenomes</taxon>
    </lineage>
</organism>
<feature type="compositionally biased region" description="Gly residues" evidence="1">
    <location>
        <begin position="59"/>
        <end position="68"/>
    </location>
</feature>
<proteinExistence type="predicted"/>
<comment type="caution">
    <text evidence="2">The sequence shown here is derived from an EMBL/GenBank/DDBJ whole genome shotgun (WGS) entry which is preliminary data.</text>
</comment>
<protein>
    <submittedName>
        <fullName evidence="2">Uncharacterized protein</fullName>
    </submittedName>
</protein>
<dbReference type="EMBL" id="VSSQ01045547">
    <property type="protein sequence ID" value="MPM99456.1"/>
    <property type="molecule type" value="Genomic_DNA"/>
</dbReference>